<dbReference type="EMBL" id="LYBM01000062">
    <property type="protein sequence ID" value="ODA29838.1"/>
    <property type="molecule type" value="Genomic_DNA"/>
</dbReference>
<keyword evidence="1" id="KW-1133">Transmembrane helix</keyword>
<evidence type="ECO:0000256" key="1">
    <source>
        <dbReference type="SAM" id="Phobius"/>
    </source>
</evidence>
<reference evidence="2 3" key="1">
    <citation type="submission" date="2016-05" db="EMBL/GenBank/DDBJ databases">
        <title>Genomic Taxonomy of the Vibrionaceae.</title>
        <authorList>
            <person name="Gomez-Gil B."/>
            <person name="Enciso-Ibarra J."/>
        </authorList>
    </citation>
    <scope>NUCLEOTIDE SEQUENCE [LARGE SCALE GENOMIC DNA]</scope>
    <source>
        <strain evidence="2 3">CAIM 1920</strain>
    </source>
</reference>
<comment type="caution">
    <text evidence="2">The sequence shown here is derived from an EMBL/GenBank/DDBJ whole genome shotgun (WGS) entry which is preliminary data.</text>
</comment>
<feature type="transmembrane region" description="Helical" evidence="1">
    <location>
        <begin position="138"/>
        <end position="158"/>
    </location>
</feature>
<evidence type="ECO:0000313" key="3">
    <source>
        <dbReference type="Proteomes" id="UP000094936"/>
    </source>
</evidence>
<dbReference type="Proteomes" id="UP000094936">
    <property type="component" value="Unassembled WGS sequence"/>
</dbReference>
<keyword evidence="1" id="KW-0812">Transmembrane</keyword>
<organism evidence="2 3">
    <name type="scientific">Veronia pacifica</name>
    <dbReference type="NCBI Taxonomy" id="1080227"/>
    <lineage>
        <taxon>Bacteria</taxon>
        <taxon>Pseudomonadati</taxon>
        <taxon>Pseudomonadota</taxon>
        <taxon>Gammaproteobacteria</taxon>
        <taxon>Vibrionales</taxon>
        <taxon>Vibrionaceae</taxon>
        <taxon>Veronia</taxon>
    </lineage>
</organism>
<feature type="transmembrane region" description="Helical" evidence="1">
    <location>
        <begin position="16"/>
        <end position="35"/>
    </location>
</feature>
<name>A0A1C3E990_9GAMM</name>
<protein>
    <submittedName>
        <fullName evidence="2">Uncharacterized protein</fullName>
    </submittedName>
</protein>
<accession>A0A1C3E990</accession>
<feature type="transmembrane region" description="Helical" evidence="1">
    <location>
        <begin position="164"/>
        <end position="191"/>
    </location>
</feature>
<sequence length="213" mass="24090">MSSILGLIENAKFDPILTFTLIITVTILFNLNKISEFLDSHRNKRSLKLKNAISDDISDELREHLKQEVDVEHFRLIYGVEVSPKMLEHIFELKRMIYPRVGFRHILRIAKLGQNSIEVKEKKILKVKMSILDRISAIYNLLAGASVLVVGVWLFLVADQYTLLSLALTLILIGFGIVLLIQSSILLSVYYANSALKKHGNVNSPKLGEDCNS</sequence>
<dbReference type="RefSeq" id="WP_068905434.1">
    <property type="nucleotide sequence ID" value="NZ_JBHUIF010000015.1"/>
</dbReference>
<evidence type="ECO:0000313" key="2">
    <source>
        <dbReference type="EMBL" id="ODA29838.1"/>
    </source>
</evidence>
<keyword evidence="1" id="KW-0472">Membrane</keyword>
<proteinExistence type="predicted"/>
<keyword evidence="3" id="KW-1185">Reference proteome</keyword>
<gene>
    <name evidence="2" type="ORF">A8L45_21625</name>
</gene>
<dbReference type="AlphaFoldDB" id="A0A1C3E990"/>